<accession>A0A1E3LRY0</accession>
<dbReference type="RefSeq" id="WP_069321740.1">
    <property type="nucleotide sequence ID" value="NZ_MDDS01000068.1"/>
</dbReference>
<feature type="transmembrane region" description="Helical" evidence="1">
    <location>
        <begin position="314"/>
        <end position="334"/>
    </location>
</feature>
<dbReference type="Proteomes" id="UP000094487">
    <property type="component" value="Unassembled WGS sequence"/>
</dbReference>
<feature type="transmembrane region" description="Helical" evidence="1">
    <location>
        <begin position="12"/>
        <end position="29"/>
    </location>
</feature>
<evidence type="ECO:0000313" key="4">
    <source>
        <dbReference type="Proteomes" id="UP000094487"/>
    </source>
</evidence>
<reference evidence="3 4" key="1">
    <citation type="submission" date="2016-08" db="EMBL/GenBank/DDBJ databases">
        <title>Draft genome of the agarase producing Sphingomonas sp. MCT13.</title>
        <authorList>
            <person name="D'Andrea M.M."/>
            <person name="Rossolini G.M."/>
            <person name="Thaller M.C."/>
        </authorList>
    </citation>
    <scope>NUCLEOTIDE SEQUENCE [LARGE SCALE GENOMIC DNA]</scope>
    <source>
        <strain evidence="3 4">MCT13</strain>
    </source>
</reference>
<gene>
    <name evidence="3" type="ORF">BFL28_05660</name>
</gene>
<evidence type="ECO:0000256" key="1">
    <source>
        <dbReference type="SAM" id="Phobius"/>
    </source>
</evidence>
<feature type="transmembrane region" description="Helical" evidence="1">
    <location>
        <begin position="280"/>
        <end position="302"/>
    </location>
</feature>
<feature type="transmembrane region" description="Helical" evidence="1">
    <location>
        <begin position="49"/>
        <end position="68"/>
    </location>
</feature>
<dbReference type="AlphaFoldDB" id="A0A1E3LRY0"/>
<dbReference type="OrthoDB" id="9836216at2"/>
<keyword evidence="4" id="KW-1185">Reference proteome</keyword>
<keyword evidence="1" id="KW-0812">Transmembrane</keyword>
<dbReference type="InterPro" id="IPR002656">
    <property type="entry name" value="Acyl_transf_3_dom"/>
</dbReference>
<dbReference type="EMBL" id="MDDS01000068">
    <property type="protein sequence ID" value="ODP36474.1"/>
    <property type="molecule type" value="Genomic_DNA"/>
</dbReference>
<name>A0A1E3LRY0_9SPHN</name>
<sequence>MTADGQRQAIARGYLLICVFYVHALYGVFQSLGSDPDRAMLAGVQIKLLAPAVSAFFFLSGMSAPFFYRKGWLTALKPSLTLIMLAALGHVIAVLLDIAIHQQWFGIAWFARRMAKPILYGTGYENFISWFLVVLAFARIFAYAFMRSWRVFLPAAALAIAAVLATRAAGLPDNLYEWRNWPTASLFFLLGMRVPNGWRIPAWAGLLALPITLALAWLNRPGVLTQAPCLTCDLGFVAQPMIGQYGSLPIYVVQQLLFMLFLLWVSSWSVGKMPGKVGTYFGADSLSMLLMHGWVLVTLYPIAAQSLPPRESAFLYASILSVGIVVHALLYFYLQPALHWLSGISFKASSLVIDIAERLFAIGARPRPSTPVTHAAQGSDQP</sequence>
<dbReference type="GO" id="GO:0016747">
    <property type="term" value="F:acyltransferase activity, transferring groups other than amino-acyl groups"/>
    <property type="evidence" value="ECO:0007669"/>
    <property type="project" value="InterPro"/>
</dbReference>
<keyword evidence="1" id="KW-1133">Transmembrane helix</keyword>
<dbReference type="Pfam" id="PF01757">
    <property type="entry name" value="Acyl_transf_3"/>
    <property type="match status" value="1"/>
</dbReference>
<feature type="transmembrane region" description="Helical" evidence="1">
    <location>
        <begin position="200"/>
        <end position="218"/>
    </location>
</feature>
<dbReference type="STRING" id="1888892.BFL28_05660"/>
<protein>
    <recommendedName>
        <fullName evidence="2">Acyltransferase 3 domain-containing protein</fullName>
    </recommendedName>
</protein>
<feature type="transmembrane region" description="Helical" evidence="1">
    <location>
        <begin position="80"/>
        <end position="100"/>
    </location>
</feature>
<evidence type="ECO:0000313" key="3">
    <source>
        <dbReference type="EMBL" id="ODP36474.1"/>
    </source>
</evidence>
<feature type="transmembrane region" description="Helical" evidence="1">
    <location>
        <begin position="127"/>
        <end position="145"/>
    </location>
</feature>
<proteinExistence type="predicted"/>
<feature type="transmembrane region" description="Helical" evidence="1">
    <location>
        <begin position="152"/>
        <end position="170"/>
    </location>
</feature>
<keyword evidence="1" id="KW-0472">Membrane</keyword>
<evidence type="ECO:0000259" key="2">
    <source>
        <dbReference type="Pfam" id="PF01757"/>
    </source>
</evidence>
<feature type="transmembrane region" description="Helical" evidence="1">
    <location>
        <begin position="248"/>
        <end position="268"/>
    </location>
</feature>
<comment type="caution">
    <text evidence="3">The sequence shown here is derived from an EMBL/GenBank/DDBJ whole genome shotgun (WGS) entry which is preliminary data.</text>
</comment>
<feature type="domain" description="Acyltransferase 3" evidence="2">
    <location>
        <begin position="11"/>
        <end position="327"/>
    </location>
</feature>
<organism evidence="3 4">
    <name type="scientific">Sphingomonas turrisvirgatae</name>
    <dbReference type="NCBI Taxonomy" id="1888892"/>
    <lineage>
        <taxon>Bacteria</taxon>
        <taxon>Pseudomonadati</taxon>
        <taxon>Pseudomonadota</taxon>
        <taxon>Alphaproteobacteria</taxon>
        <taxon>Sphingomonadales</taxon>
        <taxon>Sphingomonadaceae</taxon>
        <taxon>Sphingomonas</taxon>
    </lineage>
</organism>